<keyword evidence="6" id="KW-1185">Reference proteome</keyword>
<accession>A0A1I3WAP0</accession>
<dbReference type="Gene3D" id="3.30.565.10">
    <property type="entry name" value="Histidine kinase-like ATPase, C-terminal domain"/>
    <property type="match status" value="1"/>
</dbReference>
<keyword evidence="3" id="KW-0597">Phosphoprotein</keyword>
<evidence type="ECO:0000313" key="6">
    <source>
        <dbReference type="Proteomes" id="UP000198635"/>
    </source>
</evidence>
<reference evidence="6" key="1">
    <citation type="submission" date="2016-10" db="EMBL/GenBank/DDBJ databases">
        <authorList>
            <person name="Varghese N."/>
            <person name="Submissions S."/>
        </authorList>
    </citation>
    <scope>NUCLEOTIDE SEQUENCE [LARGE SCALE GENOMIC DNA]</scope>
    <source>
        <strain evidence="6">DSM 5918</strain>
    </source>
</reference>
<organism evidence="5 6">
    <name type="scientific">Desulfomicrobium apsheronum</name>
    <dbReference type="NCBI Taxonomy" id="52560"/>
    <lineage>
        <taxon>Bacteria</taxon>
        <taxon>Pseudomonadati</taxon>
        <taxon>Thermodesulfobacteriota</taxon>
        <taxon>Desulfovibrionia</taxon>
        <taxon>Desulfovibrionales</taxon>
        <taxon>Desulfomicrobiaceae</taxon>
        <taxon>Desulfomicrobium</taxon>
    </lineage>
</organism>
<dbReference type="InterPro" id="IPR004358">
    <property type="entry name" value="Sig_transdc_His_kin-like_C"/>
</dbReference>
<dbReference type="STRING" id="52560.SAMN04488082_112116"/>
<name>A0A1I3WAP0_9BACT</name>
<keyword evidence="5" id="KW-0418">Kinase</keyword>
<dbReference type="InterPro" id="IPR005467">
    <property type="entry name" value="His_kinase_dom"/>
</dbReference>
<dbReference type="PRINTS" id="PR00344">
    <property type="entry name" value="BCTRLSENSOR"/>
</dbReference>
<dbReference type="OrthoDB" id="9792686at2"/>
<dbReference type="SUPFAM" id="SSF55874">
    <property type="entry name" value="ATPase domain of HSP90 chaperone/DNA topoisomerase II/histidine kinase"/>
    <property type="match status" value="1"/>
</dbReference>
<dbReference type="InterPro" id="IPR003594">
    <property type="entry name" value="HATPase_dom"/>
</dbReference>
<dbReference type="InterPro" id="IPR036890">
    <property type="entry name" value="HATPase_C_sf"/>
</dbReference>
<dbReference type="Gene3D" id="3.30.450.20">
    <property type="entry name" value="PAS domain"/>
    <property type="match status" value="1"/>
</dbReference>
<evidence type="ECO:0000256" key="2">
    <source>
        <dbReference type="ARBA" id="ARBA00012438"/>
    </source>
</evidence>
<protein>
    <recommendedName>
        <fullName evidence="2">histidine kinase</fullName>
        <ecNumber evidence="2">2.7.13.3</ecNumber>
    </recommendedName>
</protein>
<gene>
    <name evidence="5" type="ORF">SAMN04488082_112116</name>
</gene>
<evidence type="ECO:0000259" key="4">
    <source>
        <dbReference type="PROSITE" id="PS50109"/>
    </source>
</evidence>
<feature type="domain" description="Histidine kinase" evidence="4">
    <location>
        <begin position="171"/>
        <end position="380"/>
    </location>
</feature>
<proteinExistence type="predicted"/>
<keyword evidence="5" id="KW-0808">Transferase</keyword>
<sequence length="383" mass="42599">MNKECETLCAPGERMPLNDVLEQNTRIGSHLCAQYFNFFPLPLLVINSFRQIIFSNNAFTDFLGTSDVSSFLARRPGEAMACVYSEAGKNGCGTSLHCRECGALRAMLEAMSTKDKSEHECQLLCKDEHGAVVARDLRVFASPWETGEGTYYVLTLLDISDEKRRQALERIFFHDILNSAGGARNLVDILMNEVPEDAREIAHMARSSLFALVDEIQKQKQLLSLERNEYAISRITLQGLEIMHSLVGEFRSHPKAIDKHIHLEADSVNVPVFSDFSLLRRILVNMLINALEATPLGGIVTAGLRREEGAAVFWISNAAVMPESVKLQVFKRSFSTKGSDRGLGTYSIKLLTENYLGGEVGFSSEEGAGTTFWVKLPAREDQP</sequence>
<evidence type="ECO:0000313" key="5">
    <source>
        <dbReference type="EMBL" id="SFK04585.1"/>
    </source>
</evidence>
<dbReference type="EC" id="2.7.13.3" evidence="2"/>
<dbReference type="EMBL" id="FORX01000012">
    <property type="protein sequence ID" value="SFK04585.1"/>
    <property type="molecule type" value="Genomic_DNA"/>
</dbReference>
<dbReference type="Pfam" id="PF02518">
    <property type="entry name" value="HATPase_c"/>
    <property type="match status" value="1"/>
</dbReference>
<dbReference type="RefSeq" id="WP_092376050.1">
    <property type="nucleotide sequence ID" value="NZ_FORX01000012.1"/>
</dbReference>
<dbReference type="SMART" id="SM00387">
    <property type="entry name" value="HATPase_c"/>
    <property type="match status" value="1"/>
</dbReference>
<dbReference type="PANTHER" id="PTHR43547:SF2">
    <property type="entry name" value="HYBRID SIGNAL TRANSDUCTION HISTIDINE KINASE C"/>
    <property type="match status" value="1"/>
</dbReference>
<evidence type="ECO:0000256" key="3">
    <source>
        <dbReference type="ARBA" id="ARBA00022553"/>
    </source>
</evidence>
<dbReference type="AlphaFoldDB" id="A0A1I3WAP0"/>
<dbReference type="PROSITE" id="PS50109">
    <property type="entry name" value="HIS_KIN"/>
    <property type="match status" value="1"/>
</dbReference>
<dbReference type="GO" id="GO:0000155">
    <property type="term" value="F:phosphorelay sensor kinase activity"/>
    <property type="evidence" value="ECO:0007669"/>
    <property type="project" value="TreeGrafter"/>
</dbReference>
<comment type="catalytic activity">
    <reaction evidence="1">
        <text>ATP + protein L-histidine = ADP + protein N-phospho-L-histidine.</text>
        <dbReference type="EC" id="2.7.13.3"/>
    </reaction>
</comment>
<dbReference type="Proteomes" id="UP000198635">
    <property type="component" value="Unassembled WGS sequence"/>
</dbReference>
<evidence type="ECO:0000256" key="1">
    <source>
        <dbReference type="ARBA" id="ARBA00000085"/>
    </source>
</evidence>
<dbReference type="PANTHER" id="PTHR43547">
    <property type="entry name" value="TWO-COMPONENT HISTIDINE KINASE"/>
    <property type="match status" value="1"/>
</dbReference>